<dbReference type="OrthoDB" id="37659at2759"/>
<evidence type="ECO:0000313" key="4">
    <source>
        <dbReference type="Proteomes" id="UP000053259"/>
    </source>
</evidence>
<gene>
    <name evidence="3" type="ORF">PV09_08745</name>
</gene>
<name>A0A0D1ZYS5_9PEZI</name>
<dbReference type="PANTHER" id="PTHR44196">
    <property type="entry name" value="DEHYDROGENASE/REDUCTASE SDR FAMILY MEMBER 7B"/>
    <property type="match status" value="1"/>
</dbReference>
<dbReference type="VEuPathDB" id="FungiDB:PV09_08745"/>
<proteinExistence type="inferred from homology"/>
<dbReference type="InParanoid" id="A0A0D1ZYS5"/>
<dbReference type="Proteomes" id="UP000053259">
    <property type="component" value="Unassembled WGS sequence"/>
</dbReference>
<dbReference type="Pfam" id="PF00106">
    <property type="entry name" value="adh_short"/>
    <property type="match status" value="1"/>
</dbReference>
<dbReference type="SUPFAM" id="SSF51735">
    <property type="entry name" value="NAD(P)-binding Rossmann-fold domains"/>
    <property type="match status" value="1"/>
</dbReference>
<reference evidence="3 4" key="1">
    <citation type="submission" date="2015-01" db="EMBL/GenBank/DDBJ databases">
        <title>The Genome Sequence of Ochroconis gallopava CBS43764.</title>
        <authorList>
            <consortium name="The Broad Institute Genomics Platform"/>
            <person name="Cuomo C."/>
            <person name="de Hoog S."/>
            <person name="Gorbushina A."/>
            <person name="Stielow B."/>
            <person name="Teixiera M."/>
            <person name="Abouelleil A."/>
            <person name="Chapman S.B."/>
            <person name="Priest M."/>
            <person name="Young S.K."/>
            <person name="Wortman J."/>
            <person name="Nusbaum C."/>
            <person name="Birren B."/>
        </authorList>
    </citation>
    <scope>NUCLEOTIDE SEQUENCE [LARGE SCALE GENOMIC DNA]</scope>
    <source>
        <strain evidence="3 4">CBS 43764</strain>
    </source>
</reference>
<keyword evidence="4" id="KW-1185">Reference proteome</keyword>
<evidence type="ECO:0000256" key="2">
    <source>
        <dbReference type="ARBA" id="ARBA00023002"/>
    </source>
</evidence>
<dbReference type="RefSeq" id="XP_016209437.1">
    <property type="nucleotide sequence ID" value="XM_016362697.1"/>
</dbReference>
<dbReference type="AlphaFoldDB" id="A0A0D1ZYS5"/>
<sequence>MSASMNTILVIGGTSGIGENFARRFHKMGKSVIVTGRREQKLAELKDSMSGLQTYVFDMTDLTAIPAHVEELFTRFPSINTVWINGGIQYSSDVKDLASTTDAKVVAEITTNVTAPILIGRHVIPRLLAQKGETVFMITSSGLGYVPVGAMFPVYCPTKAAVHDYMVGVRQALKGTNVNVIEIVPPYVGGTQLGAEHEHKVRHLKPLPMNEFVDEIFGVLDNSDAKDLKEVAVGTAVPRVKAWRDGIGAILAQGLGG</sequence>
<organism evidence="3 4">
    <name type="scientific">Verruconis gallopava</name>
    <dbReference type="NCBI Taxonomy" id="253628"/>
    <lineage>
        <taxon>Eukaryota</taxon>
        <taxon>Fungi</taxon>
        <taxon>Dikarya</taxon>
        <taxon>Ascomycota</taxon>
        <taxon>Pezizomycotina</taxon>
        <taxon>Dothideomycetes</taxon>
        <taxon>Pleosporomycetidae</taxon>
        <taxon>Venturiales</taxon>
        <taxon>Sympoventuriaceae</taxon>
        <taxon>Verruconis</taxon>
    </lineage>
</organism>
<protein>
    <recommendedName>
        <fullName evidence="5">Oxidoreductase</fullName>
    </recommendedName>
</protein>
<evidence type="ECO:0008006" key="5">
    <source>
        <dbReference type="Google" id="ProtNLM"/>
    </source>
</evidence>
<dbReference type="InterPro" id="IPR002347">
    <property type="entry name" value="SDR_fam"/>
</dbReference>
<dbReference type="EMBL" id="KN847575">
    <property type="protein sequence ID" value="KIV99567.1"/>
    <property type="molecule type" value="Genomic_DNA"/>
</dbReference>
<dbReference type="GO" id="GO:0016491">
    <property type="term" value="F:oxidoreductase activity"/>
    <property type="evidence" value="ECO:0007669"/>
    <property type="project" value="UniProtKB-KW"/>
</dbReference>
<evidence type="ECO:0000256" key="1">
    <source>
        <dbReference type="ARBA" id="ARBA00006484"/>
    </source>
</evidence>
<accession>A0A0D1ZYS5</accession>
<dbReference type="GeneID" id="27316718"/>
<dbReference type="STRING" id="253628.A0A0D1ZYS5"/>
<dbReference type="Gene3D" id="3.40.50.720">
    <property type="entry name" value="NAD(P)-binding Rossmann-like Domain"/>
    <property type="match status" value="1"/>
</dbReference>
<evidence type="ECO:0000313" key="3">
    <source>
        <dbReference type="EMBL" id="KIV99567.1"/>
    </source>
</evidence>
<dbReference type="GO" id="GO:0016020">
    <property type="term" value="C:membrane"/>
    <property type="evidence" value="ECO:0007669"/>
    <property type="project" value="TreeGrafter"/>
</dbReference>
<comment type="similarity">
    <text evidence="1">Belongs to the short-chain dehydrogenases/reductases (SDR) family.</text>
</comment>
<dbReference type="InterPro" id="IPR036291">
    <property type="entry name" value="NAD(P)-bd_dom_sf"/>
</dbReference>
<dbReference type="PANTHER" id="PTHR44196:SF1">
    <property type="entry name" value="DEHYDROGENASE_REDUCTASE SDR FAMILY MEMBER 7B"/>
    <property type="match status" value="1"/>
</dbReference>
<keyword evidence="2" id="KW-0560">Oxidoreductase</keyword>
<dbReference type="HOGENOM" id="CLU_010194_2_6_1"/>